<dbReference type="EMBL" id="BLXT01000847">
    <property type="protein sequence ID" value="GFN80843.1"/>
    <property type="molecule type" value="Genomic_DNA"/>
</dbReference>
<dbReference type="Proteomes" id="UP000735302">
    <property type="component" value="Unassembled WGS sequence"/>
</dbReference>
<proteinExistence type="predicted"/>
<dbReference type="AlphaFoldDB" id="A0AAV3YFL0"/>
<accession>A0AAV3YFL0</accession>
<protein>
    <submittedName>
        <fullName evidence="1">Uncharacterized protein</fullName>
    </submittedName>
</protein>
<comment type="caution">
    <text evidence="1">The sequence shown here is derived from an EMBL/GenBank/DDBJ whole genome shotgun (WGS) entry which is preliminary data.</text>
</comment>
<sequence length="110" mass="13072">MLELRYTISLIFLKEAALFPLLGIYKSLQCIAGYSCWKLVNWSRSIPLCLSTMCTRNGRVAVVLEKRVRWVLLLEIRVRREVLLDIRVKRVLLRVKKVAMFMTRIRRFVM</sequence>
<reference evidence="1 2" key="1">
    <citation type="journal article" date="2021" name="Elife">
        <title>Chloroplast acquisition without the gene transfer in kleptoplastic sea slugs, Plakobranchus ocellatus.</title>
        <authorList>
            <person name="Maeda T."/>
            <person name="Takahashi S."/>
            <person name="Yoshida T."/>
            <person name="Shimamura S."/>
            <person name="Takaki Y."/>
            <person name="Nagai Y."/>
            <person name="Toyoda A."/>
            <person name="Suzuki Y."/>
            <person name="Arimoto A."/>
            <person name="Ishii H."/>
            <person name="Satoh N."/>
            <person name="Nishiyama T."/>
            <person name="Hasebe M."/>
            <person name="Maruyama T."/>
            <person name="Minagawa J."/>
            <person name="Obokata J."/>
            <person name="Shigenobu S."/>
        </authorList>
    </citation>
    <scope>NUCLEOTIDE SEQUENCE [LARGE SCALE GENOMIC DNA]</scope>
</reference>
<evidence type="ECO:0000313" key="1">
    <source>
        <dbReference type="EMBL" id="GFN80843.1"/>
    </source>
</evidence>
<keyword evidence="2" id="KW-1185">Reference proteome</keyword>
<gene>
    <name evidence="1" type="ORF">PoB_000734900</name>
</gene>
<name>A0AAV3YFL0_9GAST</name>
<evidence type="ECO:0000313" key="2">
    <source>
        <dbReference type="Proteomes" id="UP000735302"/>
    </source>
</evidence>
<organism evidence="1 2">
    <name type="scientific">Plakobranchus ocellatus</name>
    <dbReference type="NCBI Taxonomy" id="259542"/>
    <lineage>
        <taxon>Eukaryota</taxon>
        <taxon>Metazoa</taxon>
        <taxon>Spiralia</taxon>
        <taxon>Lophotrochozoa</taxon>
        <taxon>Mollusca</taxon>
        <taxon>Gastropoda</taxon>
        <taxon>Heterobranchia</taxon>
        <taxon>Euthyneura</taxon>
        <taxon>Panpulmonata</taxon>
        <taxon>Sacoglossa</taxon>
        <taxon>Placobranchoidea</taxon>
        <taxon>Plakobranchidae</taxon>
        <taxon>Plakobranchus</taxon>
    </lineage>
</organism>